<dbReference type="GO" id="GO:0051087">
    <property type="term" value="F:protein-folding chaperone binding"/>
    <property type="evidence" value="ECO:0007669"/>
    <property type="project" value="InterPro"/>
</dbReference>
<keyword evidence="4" id="KW-1185">Reference proteome</keyword>
<dbReference type="EMBL" id="VBTY01000005">
    <property type="protein sequence ID" value="MDG3493169.1"/>
    <property type="molecule type" value="Genomic_DNA"/>
</dbReference>
<dbReference type="RefSeq" id="WP_009625196.1">
    <property type="nucleotide sequence ID" value="NZ_VBTY01000005.1"/>
</dbReference>
<feature type="coiled-coil region" evidence="1">
    <location>
        <begin position="100"/>
        <end position="134"/>
    </location>
</feature>
<dbReference type="Gene3D" id="1.10.260.40">
    <property type="entry name" value="lambda repressor-like DNA-binding domains"/>
    <property type="match status" value="1"/>
</dbReference>
<sequence length="244" mass="27512">MSGAMEDRTEILRQFMKLANISSFQILSDRAGVSRRAIDTLRKGNAATLKYSNLAKLAEILNIEVTELIAQFIPSDLSSDPDRNPDLNLNLDLQAPNDNADASSSTIANLRTEYQRLQQKLEHQTQELRSQFERETFYQLESLLLQLPSAAYAAQNNPNMLAKNILPLWRPLEQLLQKWGITAIGAVGAEVAYDPQNHQLMEGSERIEEGDLAIVRYVGYRKGEKLLYRARVAIITELSPRGEI</sequence>
<protein>
    <submittedName>
        <fullName evidence="3">Nucleotide exchange factor GrpE</fullName>
    </submittedName>
</protein>
<dbReference type="SUPFAM" id="SSF47413">
    <property type="entry name" value="lambda repressor-like DNA-binding domains"/>
    <property type="match status" value="1"/>
</dbReference>
<evidence type="ECO:0000256" key="1">
    <source>
        <dbReference type="SAM" id="Coils"/>
    </source>
</evidence>
<evidence type="ECO:0000313" key="4">
    <source>
        <dbReference type="Proteomes" id="UP001152872"/>
    </source>
</evidence>
<reference evidence="3" key="1">
    <citation type="submission" date="2019-05" db="EMBL/GenBank/DDBJ databases">
        <title>Whole genome sequencing of Pseudanabaena catenata USMAC16.</title>
        <authorList>
            <person name="Khan Z."/>
            <person name="Omar W.M."/>
            <person name="Convey P."/>
            <person name="Merican F."/>
            <person name="Najimudin N."/>
        </authorList>
    </citation>
    <scope>NUCLEOTIDE SEQUENCE</scope>
    <source>
        <strain evidence="3">USMAC16</strain>
    </source>
</reference>
<dbReference type="InterPro" id="IPR000740">
    <property type="entry name" value="GrpE"/>
</dbReference>
<dbReference type="GO" id="GO:0006457">
    <property type="term" value="P:protein folding"/>
    <property type="evidence" value="ECO:0007669"/>
    <property type="project" value="InterPro"/>
</dbReference>
<dbReference type="PROSITE" id="PS50943">
    <property type="entry name" value="HTH_CROC1"/>
    <property type="match status" value="1"/>
</dbReference>
<dbReference type="AlphaFoldDB" id="A0A9X4RJT0"/>
<dbReference type="Pfam" id="PF13443">
    <property type="entry name" value="HTH_26"/>
    <property type="match status" value="1"/>
</dbReference>
<keyword evidence="1" id="KW-0175">Coiled coil</keyword>
<comment type="caution">
    <text evidence="3">The sequence shown here is derived from an EMBL/GenBank/DDBJ whole genome shotgun (WGS) entry which is preliminary data.</text>
</comment>
<dbReference type="GO" id="GO:0000774">
    <property type="term" value="F:adenyl-nucleotide exchange factor activity"/>
    <property type="evidence" value="ECO:0007669"/>
    <property type="project" value="InterPro"/>
</dbReference>
<accession>A0A9X4RJT0</accession>
<dbReference type="Pfam" id="PF01025">
    <property type="entry name" value="GrpE"/>
    <property type="match status" value="1"/>
</dbReference>
<organism evidence="3 4">
    <name type="scientific">Pseudanabaena catenata USMAC16</name>
    <dbReference type="NCBI Taxonomy" id="1855837"/>
    <lineage>
        <taxon>Bacteria</taxon>
        <taxon>Bacillati</taxon>
        <taxon>Cyanobacteriota</taxon>
        <taxon>Cyanophyceae</taxon>
        <taxon>Pseudanabaenales</taxon>
        <taxon>Pseudanabaenaceae</taxon>
        <taxon>Pseudanabaena</taxon>
    </lineage>
</organism>
<dbReference type="GO" id="GO:0042803">
    <property type="term" value="F:protein homodimerization activity"/>
    <property type="evidence" value="ECO:0007669"/>
    <property type="project" value="InterPro"/>
</dbReference>
<name>A0A9X4RJT0_9CYAN</name>
<dbReference type="InterPro" id="IPR010982">
    <property type="entry name" value="Lambda_DNA-bd_dom_sf"/>
</dbReference>
<proteinExistence type="predicted"/>
<evidence type="ECO:0000259" key="2">
    <source>
        <dbReference type="PROSITE" id="PS50943"/>
    </source>
</evidence>
<gene>
    <name evidence="3" type="primary">grpE</name>
    <name evidence="3" type="ORF">FEV09_01215</name>
</gene>
<evidence type="ECO:0000313" key="3">
    <source>
        <dbReference type="EMBL" id="MDG3493169.1"/>
    </source>
</evidence>
<dbReference type="Proteomes" id="UP001152872">
    <property type="component" value="Unassembled WGS sequence"/>
</dbReference>
<feature type="domain" description="HTH cro/C1-type" evidence="2">
    <location>
        <begin position="27"/>
        <end position="68"/>
    </location>
</feature>
<dbReference type="InterPro" id="IPR001387">
    <property type="entry name" value="Cro/C1-type_HTH"/>
</dbReference>
<dbReference type="GO" id="GO:0003677">
    <property type="term" value="F:DNA binding"/>
    <property type="evidence" value="ECO:0007669"/>
    <property type="project" value="InterPro"/>
</dbReference>